<dbReference type="EMBL" id="SMFQ01000004">
    <property type="protein sequence ID" value="TCJ84729.1"/>
    <property type="molecule type" value="Genomic_DNA"/>
</dbReference>
<dbReference type="Gene3D" id="1.10.287.110">
    <property type="entry name" value="DnaJ domain"/>
    <property type="match status" value="1"/>
</dbReference>
<sequence>MKNLAIHQALRLDKYPEEMAWLCFPDSELPEGTTELLRLCTSKKQLEEFANVHNLESGELHHALLNFVEKAMVIDGNSDEKILGTKLVNSTFTNRNQSEETLKLHYQLLMKIFHPDVNSDPKATHFSTLVTNAYTNLKQKRSDQEELITVSEYRKPPKSFYNATQKTEMQISNTRSAMAVLSAITIFTLVAMIGHFYDPANPELITTNIENPIQDPESIGQTNPIRKAAINTAIEVSDSNLQSMLRKLESAYEDGRVDIIKPILANTPEIKNQTDQQLTDKLETLFEITSERKMVLFDFDWKNTSGEVQGKGKFLSRYHLKGEERWLTREGIATITLLKDGNKLSINQLELENSSIEQ</sequence>
<dbReference type="RefSeq" id="WP_131906468.1">
    <property type="nucleotide sequence ID" value="NZ_BAAAFU010000006.1"/>
</dbReference>
<proteinExistence type="predicted"/>
<evidence type="ECO:0000313" key="2">
    <source>
        <dbReference type="EMBL" id="TCJ84729.1"/>
    </source>
</evidence>
<keyword evidence="1" id="KW-0143">Chaperone</keyword>
<protein>
    <recommendedName>
        <fullName evidence="4">J domain-containing protein</fullName>
    </recommendedName>
</protein>
<evidence type="ECO:0008006" key="4">
    <source>
        <dbReference type="Google" id="ProtNLM"/>
    </source>
</evidence>
<reference evidence="2 3" key="1">
    <citation type="submission" date="2019-03" db="EMBL/GenBank/DDBJ databases">
        <title>Genomic Encyclopedia of Type Strains, Phase IV (KMG-IV): sequencing the most valuable type-strain genomes for metagenomic binning, comparative biology and taxonomic classification.</title>
        <authorList>
            <person name="Goeker M."/>
        </authorList>
    </citation>
    <scope>NUCLEOTIDE SEQUENCE [LARGE SCALE GENOMIC DNA]</scope>
    <source>
        <strain evidence="2 3">DSM 24830</strain>
    </source>
</reference>
<dbReference type="SUPFAM" id="SSF46565">
    <property type="entry name" value="Chaperone J-domain"/>
    <property type="match status" value="1"/>
</dbReference>
<evidence type="ECO:0000256" key="1">
    <source>
        <dbReference type="ARBA" id="ARBA00023186"/>
    </source>
</evidence>
<name>A0A4R1EXX8_9GAMM</name>
<accession>A0A4R1EXX8</accession>
<evidence type="ECO:0000313" key="3">
    <source>
        <dbReference type="Proteomes" id="UP000294887"/>
    </source>
</evidence>
<gene>
    <name evidence="2" type="ORF">EV695_2689</name>
</gene>
<organism evidence="2 3">
    <name type="scientific">Cocleimonas flava</name>
    <dbReference type="NCBI Taxonomy" id="634765"/>
    <lineage>
        <taxon>Bacteria</taxon>
        <taxon>Pseudomonadati</taxon>
        <taxon>Pseudomonadota</taxon>
        <taxon>Gammaproteobacteria</taxon>
        <taxon>Thiotrichales</taxon>
        <taxon>Thiotrichaceae</taxon>
        <taxon>Cocleimonas</taxon>
    </lineage>
</organism>
<dbReference type="OrthoDB" id="5622104at2"/>
<dbReference type="InterPro" id="IPR036869">
    <property type="entry name" value="J_dom_sf"/>
</dbReference>
<comment type="caution">
    <text evidence="2">The sequence shown here is derived from an EMBL/GenBank/DDBJ whole genome shotgun (WGS) entry which is preliminary data.</text>
</comment>
<keyword evidence="3" id="KW-1185">Reference proteome</keyword>
<dbReference type="Proteomes" id="UP000294887">
    <property type="component" value="Unassembled WGS sequence"/>
</dbReference>
<dbReference type="AlphaFoldDB" id="A0A4R1EXX8"/>